<keyword evidence="2" id="KW-0012">Acyltransferase</keyword>
<accession>A0A2N3G5P9</accession>
<keyword evidence="3" id="KW-0472">Membrane</keyword>
<dbReference type="SUPFAM" id="SSF55729">
    <property type="entry name" value="Acyl-CoA N-acyltransferases (Nat)"/>
    <property type="match status" value="1"/>
</dbReference>
<dbReference type="InterPro" id="IPR050832">
    <property type="entry name" value="Bact_Acetyltransf"/>
</dbReference>
<protein>
    <recommendedName>
        <fullName evidence="4">N-acetyltransferase domain-containing protein</fullName>
    </recommendedName>
</protein>
<evidence type="ECO:0000256" key="3">
    <source>
        <dbReference type="SAM" id="Phobius"/>
    </source>
</evidence>
<dbReference type="CDD" id="cd04301">
    <property type="entry name" value="NAT_SF"/>
    <property type="match status" value="1"/>
</dbReference>
<evidence type="ECO:0000313" key="6">
    <source>
        <dbReference type="Proteomes" id="UP000233654"/>
    </source>
</evidence>
<evidence type="ECO:0000313" key="5">
    <source>
        <dbReference type="EMBL" id="PKQ28031.1"/>
    </source>
</evidence>
<keyword evidence="3" id="KW-0812">Transmembrane</keyword>
<reference evidence="5 6" key="1">
    <citation type="journal article" date="2017" name="ISME J.">
        <title>Potential for microbial H2 and metal transformations associated with novel bacteria and archaea in deep terrestrial subsurface sediments.</title>
        <authorList>
            <person name="Hernsdorf A.W."/>
            <person name="Amano Y."/>
            <person name="Miyakawa K."/>
            <person name="Ise K."/>
            <person name="Suzuki Y."/>
            <person name="Anantharaman K."/>
            <person name="Probst A."/>
            <person name="Burstein D."/>
            <person name="Thomas B.C."/>
            <person name="Banfield J.F."/>
        </authorList>
    </citation>
    <scope>NUCLEOTIDE SEQUENCE [LARGE SCALE GENOMIC DNA]</scope>
    <source>
        <strain evidence="5">HGW-Actinobacteria-3</strain>
    </source>
</reference>
<keyword evidence="1" id="KW-0808">Transferase</keyword>
<evidence type="ECO:0000256" key="1">
    <source>
        <dbReference type="ARBA" id="ARBA00022679"/>
    </source>
</evidence>
<feature type="transmembrane region" description="Helical" evidence="3">
    <location>
        <begin position="20"/>
        <end position="39"/>
    </location>
</feature>
<sequence length="197" mass="21532">MGSNQNMRFYAHSYHLSVANAYFGLTPLCVFAFICDILLSGCEAPRRGGSMVEIRKASLADEEDVAVLIRELGQAVGVTGDVNPVSWYSTLRKMIASPEWTFLLASEGSDRTGLLVLLMLPSLYHGGNYAAITELVVTRNAQGKGVGSLMVEEAKRIARAMGCEELVVSVEVENEKARGFYAKLGFEQKHADYGMKL</sequence>
<dbReference type="PANTHER" id="PTHR43877:SF2">
    <property type="entry name" value="AMINOALKYLPHOSPHONATE N-ACETYLTRANSFERASE-RELATED"/>
    <property type="match status" value="1"/>
</dbReference>
<dbReference type="GO" id="GO:0016747">
    <property type="term" value="F:acyltransferase activity, transferring groups other than amino-acyl groups"/>
    <property type="evidence" value="ECO:0007669"/>
    <property type="project" value="InterPro"/>
</dbReference>
<feature type="domain" description="N-acetyltransferase" evidence="4">
    <location>
        <begin position="52"/>
        <end position="197"/>
    </location>
</feature>
<organism evidence="5 6">
    <name type="scientific">Candidatus Anoxymicrobium japonicum</name>
    <dbReference type="NCBI Taxonomy" id="2013648"/>
    <lineage>
        <taxon>Bacteria</taxon>
        <taxon>Bacillati</taxon>
        <taxon>Actinomycetota</taxon>
        <taxon>Candidatus Geothermincolia</taxon>
        <taxon>Candidatus Geothermincolales</taxon>
        <taxon>Candidatus Anoxymicrobiaceae</taxon>
        <taxon>Candidatus Anoxymicrobium</taxon>
    </lineage>
</organism>
<dbReference type="EMBL" id="PHEX01000036">
    <property type="protein sequence ID" value="PKQ28031.1"/>
    <property type="molecule type" value="Genomic_DNA"/>
</dbReference>
<dbReference type="PANTHER" id="PTHR43877">
    <property type="entry name" value="AMINOALKYLPHOSPHONATE N-ACETYLTRANSFERASE-RELATED-RELATED"/>
    <property type="match status" value="1"/>
</dbReference>
<gene>
    <name evidence="5" type="ORF">CVT63_04820</name>
</gene>
<proteinExistence type="predicted"/>
<comment type="caution">
    <text evidence="5">The sequence shown here is derived from an EMBL/GenBank/DDBJ whole genome shotgun (WGS) entry which is preliminary data.</text>
</comment>
<dbReference type="AlphaFoldDB" id="A0A2N3G5P9"/>
<dbReference type="InterPro" id="IPR016181">
    <property type="entry name" value="Acyl_CoA_acyltransferase"/>
</dbReference>
<evidence type="ECO:0000256" key="2">
    <source>
        <dbReference type="ARBA" id="ARBA00023315"/>
    </source>
</evidence>
<dbReference type="Pfam" id="PF00583">
    <property type="entry name" value="Acetyltransf_1"/>
    <property type="match status" value="1"/>
</dbReference>
<dbReference type="Proteomes" id="UP000233654">
    <property type="component" value="Unassembled WGS sequence"/>
</dbReference>
<dbReference type="Gene3D" id="3.40.630.30">
    <property type="match status" value="1"/>
</dbReference>
<dbReference type="PROSITE" id="PS51186">
    <property type="entry name" value="GNAT"/>
    <property type="match status" value="1"/>
</dbReference>
<keyword evidence="3" id="KW-1133">Transmembrane helix</keyword>
<evidence type="ECO:0000259" key="4">
    <source>
        <dbReference type="PROSITE" id="PS51186"/>
    </source>
</evidence>
<name>A0A2N3G5P9_9ACTN</name>
<dbReference type="InterPro" id="IPR000182">
    <property type="entry name" value="GNAT_dom"/>
</dbReference>